<comment type="similarity">
    <text evidence="2">Belongs to the HPPK family.</text>
</comment>
<evidence type="ECO:0000256" key="9">
    <source>
        <dbReference type="ARBA" id="ARBA00022909"/>
    </source>
</evidence>
<dbReference type="CDD" id="cd00483">
    <property type="entry name" value="HPPK"/>
    <property type="match status" value="1"/>
</dbReference>
<evidence type="ECO:0000259" key="13">
    <source>
        <dbReference type="PROSITE" id="PS00794"/>
    </source>
</evidence>
<gene>
    <name evidence="14" type="primary">folK</name>
    <name evidence="14" type="ORF">HWI92_19840</name>
</gene>
<evidence type="ECO:0000256" key="12">
    <source>
        <dbReference type="ARBA" id="ARBA00033413"/>
    </source>
</evidence>
<feature type="domain" description="7,8-dihydro-6-hydroxymethylpterin-pyrophosphokinase" evidence="13">
    <location>
        <begin position="92"/>
        <end position="103"/>
    </location>
</feature>
<evidence type="ECO:0000256" key="6">
    <source>
        <dbReference type="ARBA" id="ARBA00022741"/>
    </source>
</evidence>
<keyword evidence="8" id="KW-0067">ATP-binding</keyword>
<dbReference type="InterPro" id="IPR035907">
    <property type="entry name" value="Hppk_sf"/>
</dbReference>
<dbReference type="Proteomes" id="UP000612680">
    <property type="component" value="Chromosome"/>
</dbReference>
<dbReference type="PROSITE" id="PS00794">
    <property type="entry name" value="HPPK"/>
    <property type="match status" value="1"/>
</dbReference>
<dbReference type="InterPro" id="IPR000550">
    <property type="entry name" value="Hppk"/>
</dbReference>
<protein>
    <recommendedName>
        <fullName evidence="4">2-amino-4-hydroxy-6-hydroxymethyldihydropteridine pyrophosphokinase</fullName>
        <ecNumber evidence="3">2.7.6.3</ecNumber>
    </recommendedName>
    <alternativeName>
        <fullName evidence="11">6-hydroxymethyl-7,8-dihydropterin pyrophosphokinase</fullName>
    </alternativeName>
    <alternativeName>
        <fullName evidence="12">7,8-dihydro-6-hydroxymethylpterin-pyrophosphokinase</fullName>
    </alternativeName>
</protein>
<evidence type="ECO:0000256" key="7">
    <source>
        <dbReference type="ARBA" id="ARBA00022777"/>
    </source>
</evidence>
<dbReference type="PANTHER" id="PTHR43071:SF1">
    <property type="entry name" value="2-AMINO-4-HYDROXY-6-HYDROXYMETHYLDIHYDROPTERIDINE PYROPHOSPHOKINASE"/>
    <property type="match status" value="1"/>
</dbReference>
<name>A0ABX7IAM9_9BACT</name>
<dbReference type="Pfam" id="PF01288">
    <property type="entry name" value="HPPK"/>
    <property type="match status" value="1"/>
</dbReference>
<accession>A0ABX7IAM9</accession>
<evidence type="ECO:0000256" key="4">
    <source>
        <dbReference type="ARBA" id="ARBA00016218"/>
    </source>
</evidence>
<dbReference type="EMBL" id="CP056775">
    <property type="protein sequence ID" value="QRR02999.1"/>
    <property type="molecule type" value="Genomic_DNA"/>
</dbReference>
<dbReference type="Gene3D" id="3.30.70.560">
    <property type="entry name" value="7,8-Dihydro-6-hydroxymethylpterin-pyrophosphokinase HPPK"/>
    <property type="match status" value="1"/>
</dbReference>
<comment type="pathway">
    <text evidence="1">Cofactor biosynthesis; tetrahydrofolate biosynthesis; 2-amino-4-hydroxy-6-hydroxymethyl-7,8-dihydropteridine diphosphate from 7,8-dihydroneopterin triphosphate: step 4/4.</text>
</comment>
<keyword evidence="6" id="KW-0547">Nucleotide-binding</keyword>
<evidence type="ECO:0000256" key="5">
    <source>
        <dbReference type="ARBA" id="ARBA00022679"/>
    </source>
</evidence>
<evidence type="ECO:0000313" key="14">
    <source>
        <dbReference type="EMBL" id="QRR02999.1"/>
    </source>
</evidence>
<keyword evidence="9" id="KW-0289">Folate biosynthesis</keyword>
<comment type="function">
    <text evidence="10">Catalyzes the transfer of pyrophosphate from adenosine triphosphate (ATP) to 6-hydroxymethyl-7,8-dihydropterin, an enzymatic step in folate biosynthesis pathway.</text>
</comment>
<evidence type="ECO:0000256" key="1">
    <source>
        <dbReference type="ARBA" id="ARBA00005051"/>
    </source>
</evidence>
<dbReference type="RefSeq" id="WP_204658519.1">
    <property type="nucleotide sequence ID" value="NZ_CP056775.1"/>
</dbReference>
<dbReference type="NCBIfam" id="TIGR01498">
    <property type="entry name" value="folK"/>
    <property type="match status" value="1"/>
</dbReference>
<keyword evidence="7" id="KW-0418">Kinase</keyword>
<dbReference type="PANTHER" id="PTHR43071">
    <property type="entry name" value="2-AMINO-4-HYDROXY-6-HYDROXYMETHYLDIHYDROPTERIDINE PYROPHOSPHOKINASE"/>
    <property type="match status" value="1"/>
</dbReference>
<evidence type="ECO:0000256" key="8">
    <source>
        <dbReference type="ARBA" id="ARBA00022840"/>
    </source>
</evidence>
<dbReference type="SUPFAM" id="SSF55083">
    <property type="entry name" value="6-hydroxymethyl-7,8-dihydropterin pyrophosphokinase, HPPK"/>
    <property type="match status" value="1"/>
</dbReference>
<evidence type="ECO:0000313" key="15">
    <source>
        <dbReference type="Proteomes" id="UP000612680"/>
    </source>
</evidence>
<organism evidence="14 15">
    <name type="scientific">Dyadobacter sandarakinus</name>
    <dbReference type="NCBI Taxonomy" id="2747268"/>
    <lineage>
        <taxon>Bacteria</taxon>
        <taxon>Pseudomonadati</taxon>
        <taxon>Bacteroidota</taxon>
        <taxon>Cytophagia</taxon>
        <taxon>Cytophagales</taxon>
        <taxon>Spirosomataceae</taxon>
        <taxon>Dyadobacter</taxon>
    </lineage>
</organism>
<evidence type="ECO:0000256" key="10">
    <source>
        <dbReference type="ARBA" id="ARBA00029409"/>
    </source>
</evidence>
<evidence type="ECO:0000256" key="11">
    <source>
        <dbReference type="ARBA" id="ARBA00029766"/>
    </source>
</evidence>
<keyword evidence="15" id="KW-1185">Reference proteome</keyword>
<evidence type="ECO:0000256" key="3">
    <source>
        <dbReference type="ARBA" id="ARBA00013253"/>
    </source>
</evidence>
<sequence length="165" mass="18390">MINTTVHNAFLLLGSNLGDRAEVLHAARELIAGRVGRITVTSSIYETAPWGLLDQPAFLNQVLRVETACEAEDVLRIILEIEHELGRVREQRWGARLIDIDLLYLDDIVKDSAPLTLPHPRLHERRFTLVPLAEIAPAFLHPLLKQTSAQLLSACADDSVVVLFS</sequence>
<dbReference type="GO" id="GO:0003848">
    <property type="term" value="F:2-amino-4-hydroxy-6-hydroxymethyldihydropteridine diphosphokinase activity"/>
    <property type="evidence" value="ECO:0007669"/>
    <property type="project" value="UniProtKB-EC"/>
</dbReference>
<keyword evidence="5 14" id="KW-0808">Transferase</keyword>
<evidence type="ECO:0000256" key="2">
    <source>
        <dbReference type="ARBA" id="ARBA00005810"/>
    </source>
</evidence>
<dbReference type="EC" id="2.7.6.3" evidence="3"/>
<proteinExistence type="inferred from homology"/>
<reference evidence="14 15" key="1">
    <citation type="submission" date="2020-06" db="EMBL/GenBank/DDBJ databases">
        <title>Dyadobacter sandarakinus sp. nov., isolated from the soil of the Arctic Yellow River Station.</title>
        <authorList>
            <person name="Zhang Y."/>
            <person name="Peng F."/>
        </authorList>
    </citation>
    <scope>NUCLEOTIDE SEQUENCE [LARGE SCALE GENOMIC DNA]</scope>
    <source>
        <strain evidence="14 15">Q3-56</strain>
    </source>
</reference>